<dbReference type="STRING" id="1344003.SAMN05445060_3306"/>
<dbReference type="Proteomes" id="UP000186218">
    <property type="component" value="Unassembled WGS sequence"/>
</dbReference>
<proteinExistence type="predicted"/>
<keyword evidence="2" id="KW-1185">Reference proteome</keyword>
<gene>
    <name evidence="1" type="ORF">SAMN05445060_3306</name>
</gene>
<dbReference type="RefSeq" id="WP_076481620.1">
    <property type="nucleotide sequence ID" value="NZ_FTNT01000010.1"/>
</dbReference>
<organism evidence="1 2">
    <name type="scientific">Williamsia sterculiae</name>
    <dbReference type="NCBI Taxonomy" id="1344003"/>
    <lineage>
        <taxon>Bacteria</taxon>
        <taxon>Bacillati</taxon>
        <taxon>Actinomycetota</taxon>
        <taxon>Actinomycetes</taxon>
        <taxon>Mycobacteriales</taxon>
        <taxon>Nocardiaceae</taxon>
        <taxon>Williamsia</taxon>
    </lineage>
</organism>
<dbReference type="InterPro" id="IPR009351">
    <property type="entry name" value="AlkZ-like"/>
</dbReference>
<dbReference type="GO" id="GO:0003677">
    <property type="term" value="F:DNA binding"/>
    <property type="evidence" value="ECO:0007669"/>
    <property type="project" value="UniProtKB-KW"/>
</dbReference>
<sequence length="385" mass="41794">MSTPRVDDAQRRARLLRRHGFAEPRRPDDLVGVCDAMIGLHATTPSTVHLSAWARTRGPGPDPQQVGDLLHERRELVKQLAMRRTLFVVSREVLPDTIGAVGARVAGTQRTAMVRDLRRTPGVTDPDELIDAAARVVVGTLADGVARSAAELRLATPQLQLPAMHQMTSRVLNMLSAAGQVVRGPNDAPWHRSRPRWSSMAAWLGSEPAIPDAATALRAMVRRWLATFGPGTETDIVWWLGSTKAAVRAALAALDVAEVGLDDGQTGYLLADDLAPVDPVPPGALLLPELDPTTMGWKQRDFYLGPHAPALFDRNGNGGQTAWWDGRVVGGWFRRDDGSVGLHLLESLPRNAQRALAVRADDLATWLGEVRPRPSFPAPFMADLG</sequence>
<evidence type="ECO:0000313" key="2">
    <source>
        <dbReference type="Proteomes" id="UP000186218"/>
    </source>
</evidence>
<dbReference type="PANTHER" id="PTHR38479:SF2">
    <property type="entry name" value="WINGED HELIX DNA-BINDING DOMAIN-CONTAINING PROTEIN"/>
    <property type="match status" value="1"/>
</dbReference>
<accession>A0A1N7GYW1</accession>
<dbReference type="AlphaFoldDB" id="A0A1N7GYW1"/>
<reference evidence="1 2" key="1">
    <citation type="submission" date="2017-01" db="EMBL/GenBank/DDBJ databases">
        <authorList>
            <person name="Mah S.A."/>
            <person name="Swanson W.J."/>
            <person name="Moy G.W."/>
            <person name="Vacquier V.D."/>
        </authorList>
    </citation>
    <scope>NUCLEOTIDE SEQUENCE [LARGE SCALE GENOMIC DNA]</scope>
    <source>
        <strain evidence="1 2">CPCC 203464</strain>
    </source>
</reference>
<evidence type="ECO:0000313" key="1">
    <source>
        <dbReference type="EMBL" id="SIS17784.1"/>
    </source>
</evidence>
<name>A0A1N7GYW1_9NOCA</name>
<dbReference type="OrthoDB" id="9148135at2"/>
<protein>
    <submittedName>
        <fullName evidence="1">Winged helix DNA-binding domain-containing protein</fullName>
    </submittedName>
</protein>
<dbReference type="Pfam" id="PF06224">
    <property type="entry name" value="AlkZ-like"/>
    <property type="match status" value="1"/>
</dbReference>
<dbReference type="EMBL" id="FTNT01000010">
    <property type="protein sequence ID" value="SIS17784.1"/>
    <property type="molecule type" value="Genomic_DNA"/>
</dbReference>
<dbReference type="PANTHER" id="PTHR38479">
    <property type="entry name" value="LMO0824 PROTEIN"/>
    <property type="match status" value="1"/>
</dbReference>
<keyword evidence="1" id="KW-0238">DNA-binding</keyword>